<proteinExistence type="predicted"/>
<accession>A0ABW7CEH8</accession>
<dbReference type="InterPro" id="IPR011049">
    <property type="entry name" value="Serralysin-like_metalloprot_C"/>
</dbReference>
<dbReference type="PRINTS" id="PR01488">
    <property type="entry name" value="RTXTOXINA"/>
</dbReference>
<feature type="compositionally biased region" description="Polar residues" evidence="8">
    <location>
        <begin position="1319"/>
        <end position="1339"/>
    </location>
</feature>
<evidence type="ECO:0000313" key="11">
    <source>
        <dbReference type="Proteomes" id="UP001604335"/>
    </source>
</evidence>
<feature type="region of interest" description="Disordered" evidence="8">
    <location>
        <begin position="1267"/>
        <end position="1288"/>
    </location>
</feature>
<dbReference type="Pfam" id="PF00353">
    <property type="entry name" value="HemolysinCabind"/>
    <property type="match status" value="11"/>
</dbReference>
<evidence type="ECO:0000259" key="9">
    <source>
        <dbReference type="Pfam" id="PF14252"/>
    </source>
</evidence>
<dbReference type="InterPro" id="IPR025592">
    <property type="entry name" value="DUF4347"/>
</dbReference>
<dbReference type="PANTHER" id="PTHR38340:SF1">
    <property type="entry name" value="S-LAYER PROTEIN"/>
    <property type="match status" value="1"/>
</dbReference>
<comment type="subcellular location">
    <subcellularLocation>
        <location evidence="1">Membrane</location>
    </subcellularLocation>
    <subcellularLocation>
        <location evidence="2">Secreted</location>
    </subcellularLocation>
</comment>
<feature type="region of interest" description="Disordered" evidence="8">
    <location>
        <begin position="1315"/>
        <end position="1343"/>
    </location>
</feature>
<dbReference type="PANTHER" id="PTHR38340">
    <property type="entry name" value="S-LAYER PROTEIN"/>
    <property type="match status" value="1"/>
</dbReference>
<keyword evidence="4" id="KW-0800">Toxin</keyword>
<sequence>MSTSSQSRQPNNLESTLVVIDARVEAIDQLIQGVQPGTRVLKLEPTAAAWAQMTQALAEKPVQQLHVIAHGQPGWLQLGDRGLSVANLSRDVQDWLRRWALLLSDRAEILLYGCRTGAGILGQQLIETLAHLTQATVGAATSPVGSADRGGSWRLDRSTGPLQSQVPFTQRAIAQYPGLLAPCVPNQFLGIANFDGSGGQNDLVTVDLATGEVKLQQANFLASDAIAREPNSNRIYGLPNGGGTIQVTDLAGGGGTPVPNTLNSGRLAFDTAGNLIAGSGRTIDFINVAASTAASSQVLSKRLQITSITGSSDPADLPPDDNVTGFTSGDFAVDPTDGSLLMVLRSPANGATTGRLYRIPATELAKPFDGTPIPVSAQLLTKNSVPFAGLALGYDGNLYATTTGQNPGGAGLYRVDQNSGAVSLVARTRVPAGTVINGVALTADQPISVGDLATLPSQPIKPNINLTKTDGLEAVLPGSTITYSITISNTGGCDITAPFLLNLSDAPPAELLSPVWNPNVLAPPGIGLALNAGETKTFQVSGRLSDTATGVITNTARVSLPAGLFDPDLGPLAPQVITATDATRVLGGVNTPPTPLNLVLPYNPNGSIPLAAADPDSDPIREFVITEIPPGSSLFLLDPLTGAKVSLSAGQSIPPGNVGNLRFESPDGKGFFKYSARDDKGNLSPDSATVLFDRPEIIAEPPVPLNGIFNVVPGSATDLTEPPENGVVKFRLGGLPPTAIDPNSDSIKNYNITRLPALGDLYVGDPFNGGRKLTSTGLLTPEEFGNLFFIPRADFTGKDFLTFDVIDVKGNRSLISGTISFIAPPGISVASTPPTPPTPVNTALGDLPFFITSFADVAGVAPNCGCVASPLAASWQIPNPLIVPELPALVIPPPPESGGNRLLGAPGSDDLVGTASNDLVAGFAGNDRLRGGPGSDELIGDLGNDSIFGGLGNLAAVGSGVDADRLGGGEGNDLLNGNEGDDVIFGGNGQDIINGGKDNDILLGDRGSDILRGDQGADTIIGGQGRPDNRPDPSDRDLIFGNTENDVISANEGEDTVFGGQGDDYIRGGKEADLLHGDRGNDILIGDLGNDTLIGGTGVRLIADPNGQDLLFGLGGDDLLYGNEGQDTLSGGDGKDTAFGGRDNDLILGDLGNDVLYGDLGNDTLLGSGGSNVPIGAGTDDDLLYGGRGQDNLNGGQGQDTIYAGQEDDLVYGGKDNDLLYGDKGNDVLSGDLGNDTLIGGNNNTRDPDRTGNDLLLGGGNEDLLLGNDGNDSLAGEDGNDTARGGQGNDYLWGGAGLDLLMGDRGNDTLCGEAGNDTLYGNNPDRPQSVSTGSDNDVLSGNAGNDLLFGNDGDDQLDGCEDDDTLFGGKGNDTLTGSAGNDVLSGDQGDDVLFGGEGIDTFVIGLNRGLDSISDYFANNDRIALAGGLRFTDLSFVEEGNSILVRAGETPIARLQGIPALQFVNSQDFISV</sequence>
<dbReference type="Pfam" id="PF14252">
    <property type="entry name" value="DUF4347"/>
    <property type="match status" value="1"/>
</dbReference>
<evidence type="ECO:0000256" key="7">
    <source>
        <dbReference type="ARBA" id="ARBA00023136"/>
    </source>
</evidence>
<keyword evidence="3" id="KW-0964">Secreted</keyword>
<evidence type="ECO:0000256" key="4">
    <source>
        <dbReference type="ARBA" id="ARBA00022656"/>
    </source>
</evidence>
<dbReference type="SUPFAM" id="SSF51120">
    <property type="entry name" value="beta-Roll"/>
    <property type="match status" value="6"/>
</dbReference>
<dbReference type="InterPro" id="IPR018511">
    <property type="entry name" value="Hemolysin-typ_Ca-bd_CS"/>
</dbReference>
<evidence type="ECO:0000256" key="1">
    <source>
        <dbReference type="ARBA" id="ARBA00004370"/>
    </source>
</evidence>
<dbReference type="SUPFAM" id="SSF63825">
    <property type="entry name" value="YWTD domain"/>
    <property type="match status" value="1"/>
</dbReference>
<dbReference type="PROSITE" id="PS00330">
    <property type="entry name" value="HEMOLYSIN_CALCIUM"/>
    <property type="match status" value="4"/>
</dbReference>
<keyword evidence="6" id="KW-0843">Virulence</keyword>
<gene>
    <name evidence="10" type="ORF">VPK24_18060</name>
</gene>
<dbReference type="Proteomes" id="UP001604335">
    <property type="component" value="Unassembled WGS sequence"/>
</dbReference>
<evidence type="ECO:0000256" key="5">
    <source>
        <dbReference type="ARBA" id="ARBA00022737"/>
    </source>
</evidence>
<organism evidence="10 11">
    <name type="scientific">Limnothrix redekei LRLZ20PSL1</name>
    <dbReference type="NCBI Taxonomy" id="3112953"/>
    <lineage>
        <taxon>Bacteria</taxon>
        <taxon>Bacillati</taxon>
        <taxon>Cyanobacteriota</taxon>
        <taxon>Cyanophyceae</taxon>
        <taxon>Pseudanabaenales</taxon>
        <taxon>Pseudanabaenaceae</taxon>
        <taxon>Limnothrix</taxon>
    </lineage>
</organism>
<evidence type="ECO:0000256" key="6">
    <source>
        <dbReference type="ARBA" id="ARBA00023026"/>
    </source>
</evidence>
<dbReference type="RefSeq" id="WP_393015520.1">
    <property type="nucleotide sequence ID" value="NZ_JAZAQF010000094.1"/>
</dbReference>
<comment type="caution">
    <text evidence="10">The sequence shown here is derived from an EMBL/GenBank/DDBJ whole genome shotgun (WGS) entry which is preliminary data.</text>
</comment>
<protein>
    <submittedName>
        <fullName evidence="10">DUF4347 domain-containing protein</fullName>
    </submittedName>
</protein>
<keyword evidence="7" id="KW-0472">Membrane</keyword>
<evidence type="ECO:0000313" key="10">
    <source>
        <dbReference type="EMBL" id="MFG3819554.1"/>
    </source>
</evidence>
<evidence type="ECO:0000256" key="3">
    <source>
        <dbReference type="ARBA" id="ARBA00022525"/>
    </source>
</evidence>
<dbReference type="InterPro" id="IPR001343">
    <property type="entry name" value="Hemolysn_Ca-bd"/>
</dbReference>
<dbReference type="InterPro" id="IPR003995">
    <property type="entry name" value="RTX_toxin_determinant-A"/>
</dbReference>
<name>A0ABW7CEH8_9CYAN</name>
<evidence type="ECO:0000256" key="8">
    <source>
        <dbReference type="SAM" id="MobiDB-lite"/>
    </source>
</evidence>
<dbReference type="Gene3D" id="2.150.10.10">
    <property type="entry name" value="Serralysin-like metalloprotease, C-terminal"/>
    <property type="match status" value="8"/>
</dbReference>
<feature type="domain" description="DUF4347" evidence="9">
    <location>
        <begin position="17"/>
        <end position="180"/>
    </location>
</feature>
<dbReference type="PRINTS" id="PR00313">
    <property type="entry name" value="CABNDNGRPT"/>
</dbReference>
<keyword evidence="11" id="KW-1185">Reference proteome</keyword>
<keyword evidence="5" id="KW-0677">Repeat</keyword>
<evidence type="ECO:0000256" key="2">
    <source>
        <dbReference type="ARBA" id="ARBA00004613"/>
    </source>
</evidence>
<feature type="region of interest" description="Disordered" evidence="8">
    <location>
        <begin position="1014"/>
        <end position="1035"/>
    </location>
</feature>
<reference evidence="11" key="1">
    <citation type="journal article" date="2024" name="Algal Res.">
        <title>Biochemical, toxicological and genomic investigation of a high-biomass producing Limnothrix strain isolated from Italian shallow drinking water reservoir.</title>
        <authorList>
            <person name="Simonazzi M."/>
            <person name="Shishido T.K."/>
            <person name="Delbaje E."/>
            <person name="Wahlsten M."/>
            <person name="Fewer D.P."/>
            <person name="Sivonen K."/>
            <person name="Pezzolesi L."/>
            <person name="Pistocchi R."/>
        </authorList>
    </citation>
    <scope>NUCLEOTIDE SEQUENCE [LARGE SCALE GENOMIC DNA]</scope>
    <source>
        <strain evidence="11">LRLZ20PSL1</strain>
    </source>
</reference>
<dbReference type="EMBL" id="JAZAQF010000094">
    <property type="protein sequence ID" value="MFG3819554.1"/>
    <property type="molecule type" value="Genomic_DNA"/>
</dbReference>
<dbReference type="InterPro" id="IPR050557">
    <property type="entry name" value="RTX_toxin/Mannuronan_C5-epim"/>
</dbReference>